<keyword evidence="1" id="KW-0472">Membrane</keyword>
<name>Q8NRE8_CORGL</name>
<protein>
    <submittedName>
        <fullName evidence="2">Hypothetical membrane protein</fullName>
    </submittedName>
</protein>
<gene>
    <name evidence="2" type="ordered locus">Cgl1101</name>
</gene>
<evidence type="ECO:0000313" key="2">
    <source>
        <dbReference type="EMBL" id="BAB98494.1"/>
    </source>
</evidence>
<keyword evidence="1" id="KW-0812">Transmembrane</keyword>
<dbReference type="PATRIC" id="fig|196627.13.peg.1080"/>
<keyword evidence="3" id="KW-1185">Reference proteome</keyword>
<dbReference type="EMBL" id="BA000036">
    <property type="protein sequence ID" value="BAB98494.1"/>
    <property type="molecule type" value="Genomic_DNA"/>
</dbReference>
<dbReference type="STRING" id="196627.cg1251"/>
<feature type="transmembrane region" description="Helical" evidence="1">
    <location>
        <begin position="127"/>
        <end position="143"/>
    </location>
</feature>
<accession>Q8NRE8</accession>
<evidence type="ECO:0000256" key="1">
    <source>
        <dbReference type="SAM" id="Phobius"/>
    </source>
</evidence>
<sequence length="146" mass="16178">MTDWSSDTVMAESKQVRNKSFIHRNLGKGEVFGGLFWLSLGALISVLLEVIYLGTRITLPGGTSLAFPYTIAIAFLFNMVLTRTSMLWTDHWLAKFTPLTVWILGFMALLVWTVVAGDQLIPNNIRTVLLLFAGFSGGIWPAVKGK</sequence>
<dbReference type="OrthoDB" id="4410789at2"/>
<feature type="transmembrane region" description="Helical" evidence="1">
    <location>
        <begin position="34"/>
        <end position="54"/>
    </location>
</feature>
<evidence type="ECO:0000313" key="3">
    <source>
        <dbReference type="Proteomes" id="UP000000582"/>
    </source>
</evidence>
<dbReference type="BioCyc" id="CORYNE:G18NG-10673-MONOMER"/>
<dbReference type="KEGG" id="cgl:Cgl1101"/>
<organism evidence="2 3">
    <name type="scientific">Corynebacterium glutamicum (strain ATCC 13032 / DSM 20300 / JCM 1318 / BCRC 11384 / CCUG 27702 / LMG 3730 / NBRC 12168 / NCIMB 10025 / NRRL B-2784 / 534)</name>
    <dbReference type="NCBI Taxonomy" id="196627"/>
    <lineage>
        <taxon>Bacteria</taxon>
        <taxon>Bacillati</taxon>
        <taxon>Actinomycetota</taxon>
        <taxon>Actinomycetes</taxon>
        <taxon>Mycobacteriales</taxon>
        <taxon>Corynebacteriaceae</taxon>
        <taxon>Corynebacterium</taxon>
    </lineage>
</organism>
<feature type="transmembrane region" description="Helical" evidence="1">
    <location>
        <begin position="66"/>
        <end position="86"/>
    </location>
</feature>
<feature type="transmembrane region" description="Helical" evidence="1">
    <location>
        <begin position="92"/>
        <end position="115"/>
    </location>
</feature>
<reference evidence="3" key="1">
    <citation type="journal article" date="2003" name="Appl. Microbiol. Biotechnol.">
        <title>The Corynebacterium glutamicum genome: features and impacts on biotechnological processes.</title>
        <authorList>
            <person name="Ikeda M."/>
            <person name="Nakagawa S."/>
        </authorList>
    </citation>
    <scope>NUCLEOTIDE SEQUENCE [LARGE SCALE GENOMIC DNA]</scope>
    <source>
        <strain evidence="3">ATCC 13032 / DSM 20300 / BCRC 11384 / JCM 1318 / LMG 3730 / NCIMB 10025</strain>
    </source>
</reference>
<dbReference type="HOGENOM" id="CLU_133686_0_0_11"/>
<dbReference type="Proteomes" id="UP000000582">
    <property type="component" value="Chromosome"/>
</dbReference>
<dbReference type="AlphaFoldDB" id="Q8NRE8"/>
<dbReference type="eggNOG" id="ENOG503330Y">
    <property type="taxonomic scope" value="Bacteria"/>
</dbReference>
<keyword evidence="1" id="KW-1133">Transmembrane helix</keyword>
<proteinExistence type="predicted"/>